<keyword evidence="4 5" id="KW-0472">Membrane</keyword>
<organism evidence="7 8">
    <name type="scientific">Rariglobus hedericola</name>
    <dbReference type="NCBI Taxonomy" id="2597822"/>
    <lineage>
        <taxon>Bacteria</taxon>
        <taxon>Pseudomonadati</taxon>
        <taxon>Verrucomicrobiota</taxon>
        <taxon>Opitutia</taxon>
        <taxon>Opitutales</taxon>
        <taxon>Opitutaceae</taxon>
        <taxon>Rariglobus</taxon>
    </lineage>
</organism>
<keyword evidence="2 5" id="KW-0812">Transmembrane</keyword>
<evidence type="ECO:0000259" key="6">
    <source>
        <dbReference type="Pfam" id="PF07291"/>
    </source>
</evidence>
<keyword evidence="8" id="KW-1185">Reference proteome</keyword>
<name>A0A556QJE4_9BACT</name>
<feature type="transmembrane region" description="Helical" evidence="5">
    <location>
        <begin position="73"/>
        <end position="91"/>
    </location>
</feature>
<reference evidence="7 8" key="1">
    <citation type="submission" date="2019-07" db="EMBL/GenBank/DDBJ databases">
        <title>Description of 53C-WASEF.</title>
        <authorList>
            <person name="Pitt A."/>
            <person name="Hahn M.W."/>
        </authorList>
    </citation>
    <scope>NUCLEOTIDE SEQUENCE [LARGE SCALE GENOMIC DNA]</scope>
    <source>
        <strain evidence="7 8">53C-WASEF</strain>
    </source>
</reference>
<evidence type="ECO:0000256" key="4">
    <source>
        <dbReference type="ARBA" id="ARBA00023136"/>
    </source>
</evidence>
<feature type="domain" description="Methylamine utilisation protein MauE" evidence="6">
    <location>
        <begin position="3"/>
        <end position="129"/>
    </location>
</feature>
<dbReference type="OrthoDB" id="9809646at2"/>
<sequence length="145" mass="15429">MKRIIHLILCAMIGGVLAWAGAIKVLNPAAFAESIMGFNLVPWPVAVGLSHYLPWLELTVAVALWISGSRVGALMVSALLFTGFSMILAITWWRGIDVTCGCFGTSTQTTVAWACLRAALLAAVAALDLALVVRSLKSVELDRSS</sequence>
<evidence type="ECO:0000256" key="2">
    <source>
        <dbReference type="ARBA" id="ARBA00022692"/>
    </source>
</evidence>
<comment type="caution">
    <text evidence="7">The sequence shown here is derived from an EMBL/GenBank/DDBJ whole genome shotgun (WGS) entry which is preliminary data.</text>
</comment>
<dbReference type="InterPro" id="IPR009908">
    <property type="entry name" value="Methylamine_util_MauE"/>
</dbReference>
<gene>
    <name evidence="7" type="ORF">FPL22_11665</name>
</gene>
<proteinExistence type="predicted"/>
<accession>A0A556QJE4</accession>
<evidence type="ECO:0000256" key="1">
    <source>
        <dbReference type="ARBA" id="ARBA00004141"/>
    </source>
</evidence>
<dbReference type="GO" id="GO:0016020">
    <property type="term" value="C:membrane"/>
    <property type="evidence" value="ECO:0007669"/>
    <property type="project" value="UniProtKB-SubCell"/>
</dbReference>
<feature type="transmembrane region" description="Helical" evidence="5">
    <location>
        <begin position="111"/>
        <end position="133"/>
    </location>
</feature>
<dbReference type="GO" id="GO:0030416">
    <property type="term" value="P:methylamine metabolic process"/>
    <property type="evidence" value="ECO:0007669"/>
    <property type="project" value="InterPro"/>
</dbReference>
<evidence type="ECO:0000313" key="7">
    <source>
        <dbReference type="EMBL" id="TSJ76775.1"/>
    </source>
</evidence>
<dbReference type="EMBL" id="VMBG01000002">
    <property type="protein sequence ID" value="TSJ76775.1"/>
    <property type="molecule type" value="Genomic_DNA"/>
</dbReference>
<protein>
    <recommendedName>
        <fullName evidence="6">Methylamine utilisation protein MauE domain-containing protein</fullName>
    </recommendedName>
</protein>
<evidence type="ECO:0000256" key="5">
    <source>
        <dbReference type="SAM" id="Phobius"/>
    </source>
</evidence>
<dbReference type="RefSeq" id="WP_144230545.1">
    <property type="nucleotide sequence ID" value="NZ_CBCRVV010000009.1"/>
</dbReference>
<dbReference type="UniPathway" id="UPA00895"/>
<evidence type="ECO:0000313" key="8">
    <source>
        <dbReference type="Proteomes" id="UP000315648"/>
    </source>
</evidence>
<dbReference type="Pfam" id="PF07291">
    <property type="entry name" value="MauE"/>
    <property type="match status" value="1"/>
</dbReference>
<evidence type="ECO:0000256" key="3">
    <source>
        <dbReference type="ARBA" id="ARBA00022989"/>
    </source>
</evidence>
<feature type="transmembrane region" description="Helical" evidence="5">
    <location>
        <begin position="44"/>
        <end position="66"/>
    </location>
</feature>
<dbReference type="Proteomes" id="UP000315648">
    <property type="component" value="Unassembled WGS sequence"/>
</dbReference>
<comment type="subcellular location">
    <subcellularLocation>
        <location evidence="1">Membrane</location>
        <topology evidence="1">Multi-pass membrane protein</topology>
    </subcellularLocation>
</comment>
<keyword evidence="3 5" id="KW-1133">Transmembrane helix</keyword>
<dbReference type="AlphaFoldDB" id="A0A556QJE4"/>